<dbReference type="Pfam" id="PF19545">
    <property type="entry name" value="DUF6069"/>
    <property type="match status" value="1"/>
</dbReference>
<feature type="transmembrane region" description="Helical" evidence="1">
    <location>
        <begin position="113"/>
        <end position="133"/>
    </location>
</feature>
<dbReference type="InterPro" id="IPR045713">
    <property type="entry name" value="DUF6069"/>
</dbReference>
<evidence type="ECO:0000256" key="1">
    <source>
        <dbReference type="SAM" id="Phobius"/>
    </source>
</evidence>
<evidence type="ECO:0000313" key="2">
    <source>
        <dbReference type="EMBL" id="RJK98327.1"/>
    </source>
</evidence>
<feature type="transmembrane region" description="Helical" evidence="1">
    <location>
        <begin position="88"/>
        <end position="107"/>
    </location>
</feature>
<accession>A0A3A3Z8T7</accession>
<gene>
    <name evidence="2" type="ORF">D5H78_01030</name>
</gene>
<proteinExistence type="predicted"/>
<keyword evidence="1" id="KW-1133">Transmembrane helix</keyword>
<evidence type="ECO:0000313" key="3">
    <source>
        <dbReference type="Proteomes" id="UP000265614"/>
    </source>
</evidence>
<keyword evidence="3" id="KW-1185">Reference proteome</keyword>
<sequence length="139" mass="13477">MTTATTAAVPAAAGTRARRALTAPAAALAALVTWALAVPVLDVDLAVRQGGTETTVAAPAVAAAAVVAALAGWALLAVLERAVRRPRTAWTAVAGVVLVLSLGAPLGSGVGGGAQAVLALLHVVVGAVVVAGLRPTARR</sequence>
<reference evidence="2 3" key="1">
    <citation type="submission" date="2018-09" db="EMBL/GenBank/DDBJ databases">
        <title>YIM 75000 draft genome.</title>
        <authorList>
            <person name="Tang S."/>
            <person name="Feng Y."/>
        </authorList>
    </citation>
    <scope>NUCLEOTIDE SEQUENCE [LARGE SCALE GENOMIC DNA]</scope>
    <source>
        <strain evidence="2 3">YIM 75000</strain>
    </source>
</reference>
<keyword evidence="1" id="KW-0472">Membrane</keyword>
<protein>
    <submittedName>
        <fullName evidence="2">Uncharacterized protein</fullName>
    </submittedName>
</protein>
<feature type="transmembrane region" description="Helical" evidence="1">
    <location>
        <begin position="56"/>
        <end position="76"/>
    </location>
</feature>
<dbReference type="Proteomes" id="UP000265614">
    <property type="component" value="Unassembled WGS sequence"/>
</dbReference>
<keyword evidence="1" id="KW-0812">Transmembrane</keyword>
<organism evidence="2 3">
    <name type="scientific">Vallicoccus soli</name>
    <dbReference type="NCBI Taxonomy" id="2339232"/>
    <lineage>
        <taxon>Bacteria</taxon>
        <taxon>Bacillati</taxon>
        <taxon>Actinomycetota</taxon>
        <taxon>Actinomycetes</taxon>
        <taxon>Motilibacterales</taxon>
        <taxon>Vallicoccaceae</taxon>
        <taxon>Vallicoccus</taxon>
    </lineage>
</organism>
<comment type="caution">
    <text evidence="2">The sequence shown here is derived from an EMBL/GenBank/DDBJ whole genome shotgun (WGS) entry which is preliminary data.</text>
</comment>
<dbReference type="AlphaFoldDB" id="A0A3A3Z8T7"/>
<name>A0A3A3Z8T7_9ACTN</name>
<dbReference type="EMBL" id="QZEZ01000001">
    <property type="protein sequence ID" value="RJK98327.1"/>
    <property type="molecule type" value="Genomic_DNA"/>
</dbReference>